<reference evidence="3 4" key="1">
    <citation type="journal article" date="2013" name="Environ. Microbiol.">
        <title>Genome analysis of Chitinivibrio alkaliphilus gen. nov., sp. nov., a novel extremely haloalkaliphilic anaerobic chitinolytic bacterium from the candidate phylum Termite Group 3.</title>
        <authorList>
            <person name="Sorokin D.Y."/>
            <person name="Gumerov V.M."/>
            <person name="Rakitin A.L."/>
            <person name="Beletsky A.V."/>
            <person name="Damste J.S."/>
            <person name="Muyzer G."/>
            <person name="Mardanov A.V."/>
            <person name="Ravin N.V."/>
        </authorList>
    </citation>
    <scope>NUCLEOTIDE SEQUENCE [LARGE SCALE GENOMIC DNA]</scope>
    <source>
        <strain evidence="3 4">ACht1</strain>
    </source>
</reference>
<name>U7D7B1_9BACT</name>
<evidence type="ECO:0000259" key="2">
    <source>
        <dbReference type="Pfam" id="PF17761"/>
    </source>
</evidence>
<organism evidence="3 4">
    <name type="scientific">Chitinivibrio alkaliphilus ACht1</name>
    <dbReference type="NCBI Taxonomy" id="1313304"/>
    <lineage>
        <taxon>Bacteria</taxon>
        <taxon>Pseudomonadati</taxon>
        <taxon>Fibrobacterota</taxon>
        <taxon>Chitinivibrionia</taxon>
        <taxon>Chitinivibrionales</taxon>
        <taxon>Chitinivibrionaceae</taxon>
        <taxon>Chitinivibrio</taxon>
    </lineage>
</organism>
<dbReference type="STRING" id="1313304.CALK_2119"/>
<evidence type="ECO:0000259" key="1">
    <source>
        <dbReference type="Pfam" id="PF06250"/>
    </source>
</evidence>
<evidence type="ECO:0000313" key="4">
    <source>
        <dbReference type="Proteomes" id="UP000017148"/>
    </source>
</evidence>
<dbReference type="InterPro" id="IPR011856">
    <property type="entry name" value="tRNA_endonuc-like_dom_sf"/>
</dbReference>
<dbReference type="InterPro" id="IPR009362">
    <property type="entry name" value="YhcG_C"/>
</dbReference>
<dbReference type="Pfam" id="PF17761">
    <property type="entry name" value="DUF1016_N"/>
    <property type="match status" value="1"/>
</dbReference>
<feature type="domain" description="YhcG PDDEXK nuclease" evidence="1">
    <location>
        <begin position="170"/>
        <end position="322"/>
    </location>
</feature>
<dbReference type="Gene3D" id="3.40.1350.10">
    <property type="match status" value="1"/>
</dbReference>
<dbReference type="RefSeq" id="WP_022637523.1">
    <property type="nucleotide sequence ID" value="NZ_ASJR01000023.1"/>
</dbReference>
<dbReference type="GO" id="GO:0003676">
    <property type="term" value="F:nucleic acid binding"/>
    <property type="evidence" value="ECO:0007669"/>
    <property type="project" value="InterPro"/>
</dbReference>
<dbReference type="OrthoDB" id="9801263at2"/>
<dbReference type="EMBL" id="ASJR01000023">
    <property type="protein sequence ID" value="ERP30982.1"/>
    <property type="molecule type" value="Genomic_DNA"/>
</dbReference>
<protein>
    <recommendedName>
        <fullName evidence="5">DUF1016 domain-containing protein</fullName>
    </recommendedName>
</protein>
<evidence type="ECO:0008006" key="5">
    <source>
        <dbReference type="Google" id="ProtNLM"/>
    </source>
</evidence>
<proteinExistence type="predicted"/>
<dbReference type="Pfam" id="PF06250">
    <property type="entry name" value="YhcG_C"/>
    <property type="match status" value="1"/>
</dbReference>
<keyword evidence="4" id="KW-1185">Reference proteome</keyword>
<evidence type="ECO:0000313" key="3">
    <source>
        <dbReference type="EMBL" id="ERP30982.1"/>
    </source>
</evidence>
<accession>U7D7B1</accession>
<dbReference type="PANTHER" id="PTHR30547:SF5">
    <property type="entry name" value="NUCLEASE YHCG-RELATED"/>
    <property type="match status" value="1"/>
</dbReference>
<feature type="domain" description="YhcG N-terminal" evidence="2">
    <location>
        <begin position="15"/>
        <end position="149"/>
    </location>
</feature>
<dbReference type="AlphaFoldDB" id="U7D7B1"/>
<dbReference type="PANTHER" id="PTHR30547">
    <property type="entry name" value="UNCHARACTERIZED PROTEIN YHCG-RELATED"/>
    <property type="match status" value="1"/>
</dbReference>
<dbReference type="InterPro" id="IPR053148">
    <property type="entry name" value="PD-DEXK-like_domain"/>
</dbReference>
<dbReference type="InterPro" id="IPR041527">
    <property type="entry name" value="YhcG_N"/>
</dbReference>
<dbReference type="eggNOG" id="COG4804">
    <property type="taxonomic scope" value="Bacteria"/>
</dbReference>
<gene>
    <name evidence="3" type="ORF">CALK_2119</name>
</gene>
<comment type="caution">
    <text evidence="3">The sequence shown here is derived from an EMBL/GenBank/DDBJ whole genome shotgun (WGS) entry which is preliminary data.</text>
</comment>
<dbReference type="PATRIC" id="fig|1313304.3.peg.2014"/>
<dbReference type="Proteomes" id="UP000017148">
    <property type="component" value="Unassembled WGS sequence"/>
</dbReference>
<sequence>MPNNPQPSESFHPVLTQIQQAKQKAYQEVNAVLVELYWYIGSYISQQVKTSSWGKNIVEELARFINTKEPNLQGFTARNLWRMKQFYETYEGNPKLSALLTQLSWTNNLLIVSASKTEEEREFYLRLAIKECYSSRELERQIKSGTFERVMIANEKLSAVMTQPPQDAKNIFKDSYTLDFLNVGATHSEKDLQKSLVASLKEFIIEIGRDFCFMGQEYKVQVGNKDFSIDLLFYHRSLQCLVAFELKIDEFSPSYLGQLEFYLEALDRTVKKENENPSIGVLLCRQKNDEVVEFALSRSMSPTVISKYETELIPKEILRNKLNELYQLLENTNE</sequence>